<keyword evidence="2" id="KW-1185">Reference proteome</keyword>
<evidence type="ECO:0000313" key="1">
    <source>
        <dbReference type="EMBL" id="KAK8898448.1"/>
    </source>
</evidence>
<reference evidence="1 2" key="1">
    <citation type="submission" date="2024-04" db="EMBL/GenBank/DDBJ databases">
        <title>Tritrichomonas musculus Genome.</title>
        <authorList>
            <person name="Alves-Ferreira E."/>
            <person name="Grigg M."/>
            <person name="Lorenzi H."/>
            <person name="Galac M."/>
        </authorList>
    </citation>
    <scope>NUCLEOTIDE SEQUENCE [LARGE SCALE GENOMIC DNA]</scope>
    <source>
        <strain evidence="1 2">EAF2021</strain>
    </source>
</reference>
<dbReference type="SUPFAM" id="SSF81901">
    <property type="entry name" value="HCP-like"/>
    <property type="match status" value="1"/>
</dbReference>
<sequence length="121" mass="14107">MELLNNLGDEETVLSVFNKCFLEHHDIYLNLCKKGIQLNNPIAHHKYALTLIFSPNVNRFSLDEARKHLEESIKQGFSFSYFLLARLYHECFDENSKSIELLKKGSEKGDKYSKCLLGYFI</sequence>
<evidence type="ECO:0000313" key="2">
    <source>
        <dbReference type="Proteomes" id="UP001470230"/>
    </source>
</evidence>
<dbReference type="EMBL" id="JAPFFF010000001">
    <property type="protein sequence ID" value="KAK8898448.1"/>
    <property type="molecule type" value="Genomic_DNA"/>
</dbReference>
<dbReference type="Gene3D" id="1.25.40.10">
    <property type="entry name" value="Tetratricopeptide repeat domain"/>
    <property type="match status" value="1"/>
</dbReference>
<protein>
    <submittedName>
        <fullName evidence="1">Uncharacterized protein</fullName>
    </submittedName>
</protein>
<accession>A0ABR2L515</accession>
<name>A0ABR2L515_9EUKA</name>
<comment type="caution">
    <text evidence="1">The sequence shown here is derived from an EMBL/GenBank/DDBJ whole genome shotgun (WGS) entry which is preliminary data.</text>
</comment>
<organism evidence="1 2">
    <name type="scientific">Tritrichomonas musculus</name>
    <dbReference type="NCBI Taxonomy" id="1915356"/>
    <lineage>
        <taxon>Eukaryota</taxon>
        <taxon>Metamonada</taxon>
        <taxon>Parabasalia</taxon>
        <taxon>Tritrichomonadida</taxon>
        <taxon>Tritrichomonadidae</taxon>
        <taxon>Tritrichomonas</taxon>
    </lineage>
</organism>
<dbReference type="Proteomes" id="UP001470230">
    <property type="component" value="Unassembled WGS sequence"/>
</dbReference>
<proteinExistence type="predicted"/>
<gene>
    <name evidence="1" type="ORF">M9Y10_000736</name>
</gene>
<dbReference type="InterPro" id="IPR011990">
    <property type="entry name" value="TPR-like_helical_dom_sf"/>
</dbReference>